<evidence type="ECO:0000313" key="4">
    <source>
        <dbReference type="Proteomes" id="UP000734854"/>
    </source>
</evidence>
<evidence type="ECO:0000256" key="2">
    <source>
        <dbReference type="SAM" id="Phobius"/>
    </source>
</evidence>
<proteinExistence type="predicted"/>
<dbReference type="PANTHER" id="PTHR35490:SF2">
    <property type="entry name" value="BACTERIOPHAGE N4 ADSORPTION B PROTEIN"/>
    <property type="match status" value="1"/>
</dbReference>
<dbReference type="PANTHER" id="PTHR35490">
    <property type="entry name" value="BACTERIOPHAGE N4 ADSORPTION B PROTEIN"/>
    <property type="match status" value="1"/>
</dbReference>
<keyword evidence="2" id="KW-0812">Transmembrane</keyword>
<dbReference type="EMBL" id="JACMSC010000005">
    <property type="protein sequence ID" value="KAG6520398.1"/>
    <property type="molecule type" value="Genomic_DNA"/>
</dbReference>
<dbReference type="AlphaFoldDB" id="A0A8J5HJN4"/>
<keyword evidence="4" id="KW-1185">Reference proteome</keyword>
<protein>
    <submittedName>
        <fullName evidence="3">Uncharacterized protein</fullName>
    </submittedName>
</protein>
<sequence>MLLLRVAAAAITGAAALLSVRRYHRERAIYALRRELRDALLLLDDSPAVLVAGFRAHGKSSFVNTACRVLSAESGPLILRAQTAPGGGATPEQRRVVRAPVARPPDGAGGEEEEDAEDGAVVDLIDAPPFPEPRRLTDADVEAALTGAPTAECVVLVLRCAGSSKNRRVAVKKLAEVANAIRQRGSFRLDSFPVLLDRRYPSYAVRPQSERFAKLDSRNPPPKRPLPVTSTVNRPLSPRNLSPKNNTPRLNISRSLNSIPESTTLPDSPSSFPPPSSNLINHKPRGSRLLDGAPPSDASDVRGQEIEGEQKPGASNGRQGEPNSSIVQLLEEKPEEDTHVDDDGLVESDELAKPGSLDFDKDTEINNFYNPNCSVNKLDRNLNSAIWKPSTPSGEYFDAFEGTGSKDVNVLIPKLPCNSIPVPFVMNTFHFELSSCGTSRSYSWKSEELHDLKLNTLLEVERRKQAEEETEALQNQWQILSHHLSLVGLKLPAPTSIRDVIDQPNINPAEDLCQQIVVSRIVADAVGRAITCAEAEMTIQPLIQSKNFEIARLQDRLQYYETANKEMSQRNQEALVGYVSGAELARQRRNKRKRQQRWIWSSIALAVTLGVISIAWPCRIVSRSSAASKGDATQKETSI</sequence>
<dbReference type="InterPro" id="IPR027417">
    <property type="entry name" value="P-loop_NTPase"/>
</dbReference>
<feature type="region of interest" description="Disordered" evidence="1">
    <location>
        <begin position="211"/>
        <end position="323"/>
    </location>
</feature>
<dbReference type="Proteomes" id="UP000734854">
    <property type="component" value="Unassembled WGS sequence"/>
</dbReference>
<evidence type="ECO:0000256" key="1">
    <source>
        <dbReference type="SAM" id="MobiDB-lite"/>
    </source>
</evidence>
<reference evidence="3 4" key="1">
    <citation type="submission" date="2020-08" db="EMBL/GenBank/DDBJ databases">
        <title>Plant Genome Project.</title>
        <authorList>
            <person name="Zhang R.-G."/>
        </authorList>
    </citation>
    <scope>NUCLEOTIDE SEQUENCE [LARGE SCALE GENOMIC DNA]</scope>
    <source>
        <tissue evidence="3">Rhizome</tissue>
    </source>
</reference>
<organism evidence="3 4">
    <name type="scientific">Zingiber officinale</name>
    <name type="common">Ginger</name>
    <name type="synonym">Amomum zingiber</name>
    <dbReference type="NCBI Taxonomy" id="94328"/>
    <lineage>
        <taxon>Eukaryota</taxon>
        <taxon>Viridiplantae</taxon>
        <taxon>Streptophyta</taxon>
        <taxon>Embryophyta</taxon>
        <taxon>Tracheophyta</taxon>
        <taxon>Spermatophyta</taxon>
        <taxon>Magnoliopsida</taxon>
        <taxon>Liliopsida</taxon>
        <taxon>Zingiberales</taxon>
        <taxon>Zingiberaceae</taxon>
        <taxon>Zingiber</taxon>
    </lineage>
</organism>
<feature type="compositionally biased region" description="Basic and acidic residues" evidence="1">
    <location>
        <begin position="299"/>
        <end position="310"/>
    </location>
</feature>
<feature type="transmembrane region" description="Helical" evidence="2">
    <location>
        <begin position="598"/>
        <end position="616"/>
    </location>
</feature>
<name>A0A8J5HJN4_ZINOF</name>
<dbReference type="Gene3D" id="3.40.50.300">
    <property type="entry name" value="P-loop containing nucleotide triphosphate hydrolases"/>
    <property type="match status" value="1"/>
</dbReference>
<evidence type="ECO:0000313" key="3">
    <source>
        <dbReference type="EMBL" id="KAG6520398.1"/>
    </source>
</evidence>
<accession>A0A8J5HJN4</accession>
<keyword evidence="2" id="KW-1133">Transmembrane helix</keyword>
<keyword evidence="2" id="KW-0472">Membrane</keyword>
<gene>
    <name evidence="3" type="ORF">ZIOFF_017448</name>
</gene>
<comment type="caution">
    <text evidence="3">The sequence shown here is derived from an EMBL/GenBank/DDBJ whole genome shotgun (WGS) entry which is preliminary data.</text>
</comment>
<feature type="compositionally biased region" description="Polar residues" evidence="1">
    <location>
        <begin position="228"/>
        <end position="265"/>
    </location>
</feature>